<dbReference type="AlphaFoldDB" id="A0A377YZ84"/>
<protein>
    <submittedName>
        <fullName evidence="2">Uncharacterized protein</fullName>
    </submittedName>
</protein>
<dbReference type="EMBL" id="UGMA01000003">
    <property type="protein sequence ID" value="STU55290.1"/>
    <property type="molecule type" value="Genomic_DNA"/>
</dbReference>
<feature type="transmembrane region" description="Helical" evidence="1">
    <location>
        <begin position="7"/>
        <end position="26"/>
    </location>
</feature>
<keyword evidence="1" id="KW-0812">Transmembrane</keyword>
<evidence type="ECO:0000313" key="4">
    <source>
        <dbReference type="Proteomes" id="UP000254020"/>
    </source>
</evidence>
<organism evidence="2 4">
    <name type="scientific">Klebsiella pneumoniae subsp. pneumoniae</name>
    <dbReference type="NCBI Taxonomy" id="72407"/>
    <lineage>
        <taxon>Bacteria</taxon>
        <taxon>Pseudomonadati</taxon>
        <taxon>Pseudomonadota</taxon>
        <taxon>Gammaproteobacteria</taxon>
        <taxon>Enterobacterales</taxon>
        <taxon>Enterobacteriaceae</taxon>
        <taxon>Klebsiella/Raoultella group</taxon>
        <taxon>Klebsiella</taxon>
        <taxon>Klebsiella pneumoniae complex</taxon>
    </lineage>
</organism>
<proteinExistence type="predicted"/>
<keyword evidence="1" id="KW-0472">Membrane</keyword>
<gene>
    <name evidence="2" type="ORF">NCTC9504_00268</name>
    <name evidence="3" type="ORF">NCTC9504_01753</name>
</gene>
<evidence type="ECO:0000313" key="3">
    <source>
        <dbReference type="EMBL" id="STU63052.1"/>
    </source>
</evidence>
<name>A0A377YZ84_KLEPN</name>
<dbReference type="EMBL" id="UGMA01000005">
    <property type="protein sequence ID" value="STU63052.1"/>
    <property type="molecule type" value="Genomic_DNA"/>
</dbReference>
<accession>A0A377YZ84</accession>
<reference evidence="2 4" key="1">
    <citation type="submission" date="2018-06" db="EMBL/GenBank/DDBJ databases">
        <authorList>
            <consortium name="Pathogen Informatics"/>
            <person name="Doyle S."/>
        </authorList>
    </citation>
    <scope>NUCLEOTIDE SEQUENCE [LARGE SCALE GENOMIC DNA]</scope>
    <source>
        <strain evidence="2 4">NCTC9504</strain>
    </source>
</reference>
<dbReference type="RefSeq" id="WP_009309071.1">
    <property type="nucleotide sequence ID" value="NZ_BRSG01000011.1"/>
</dbReference>
<dbReference type="Proteomes" id="UP000254020">
    <property type="component" value="Unassembled WGS sequence"/>
</dbReference>
<sequence>MIAYLRVVLSVVIVASVYGLFVPILISMKDTTAVISGFALAILTPPCIYAICKGLVLTVTKEKK</sequence>
<feature type="transmembrane region" description="Helical" evidence="1">
    <location>
        <begin position="32"/>
        <end position="56"/>
    </location>
</feature>
<evidence type="ECO:0000256" key="1">
    <source>
        <dbReference type="SAM" id="Phobius"/>
    </source>
</evidence>
<keyword evidence="1" id="KW-1133">Transmembrane helix</keyword>
<evidence type="ECO:0000313" key="2">
    <source>
        <dbReference type="EMBL" id="STU55290.1"/>
    </source>
</evidence>